<feature type="domain" description="ABC transmembrane type-1" evidence="8">
    <location>
        <begin position="84"/>
        <end position="279"/>
    </location>
</feature>
<keyword evidence="4 7" id="KW-0812">Transmembrane</keyword>
<dbReference type="InterPro" id="IPR035906">
    <property type="entry name" value="MetI-like_sf"/>
</dbReference>
<feature type="transmembrane region" description="Helical" evidence="7">
    <location>
        <begin position="84"/>
        <end position="107"/>
    </location>
</feature>
<protein>
    <submittedName>
        <fullName evidence="9">ABC transporter permease</fullName>
    </submittedName>
</protein>
<evidence type="ECO:0000256" key="5">
    <source>
        <dbReference type="ARBA" id="ARBA00022989"/>
    </source>
</evidence>
<dbReference type="CDD" id="cd06261">
    <property type="entry name" value="TM_PBP2"/>
    <property type="match status" value="1"/>
</dbReference>
<keyword evidence="10" id="KW-1185">Reference proteome</keyword>
<evidence type="ECO:0000256" key="7">
    <source>
        <dbReference type="RuleBase" id="RU363032"/>
    </source>
</evidence>
<dbReference type="EMBL" id="CP113797">
    <property type="protein sequence ID" value="WAL60121.1"/>
    <property type="molecule type" value="Genomic_DNA"/>
</dbReference>
<dbReference type="KEGG" id="tsin:OXH18_23615"/>
<evidence type="ECO:0000256" key="2">
    <source>
        <dbReference type="ARBA" id="ARBA00022448"/>
    </source>
</evidence>
<feature type="transmembrane region" description="Helical" evidence="7">
    <location>
        <begin position="35"/>
        <end position="53"/>
    </location>
</feature>
<evidence type="ECO:0000256" key="4">
    <source>
        <dbReference type="ARBA" id="ARBA00022692"/>
    </source>
</evidence>
<dbReference type="PANTHER" id="PTHR30151">
    <property type="entry name" value="ALKANE SULFONATE ABC TRANSPORTER-RELATED, MEMBRANE SUBUNIT"/>
    <property type="match status" value="1"/>
</dbReference>
<dbReference type="PANTHER" id="PTHR30151:SF41">
    <property type="entry name" value="ABC TRANSPORTER PERMEASE PROTEIN"/>
    <property type="match status" value="1"/>
</dbReference>
<comment type="similarity">
    <text evidence="7">Belongs to the binding-protein-dependent transport system permease family.</text>
</comment>
<feature type="transmembrane region" description="Helical" evidence="7">
    <location>
        <begin position="119"/>
        <end position="141"/>
    </location>
</feature>
<reference evidence="9" key="1">
    <citation type="submission" date="2022-12" db="EMBL/GenBank/DDBJ databases">
        <title>Polyphasic identification of a Novel Hot-Spring Cyanobacterium Ocullathermofonsia sinensis gen nov. sp. nov. and Genomic Insights on its Adaptations to the Thermal Habitat.</title>
        <authorList>
            <person name="Daroch M."/>
            <person name="Tang J."/>
            <person name="Jiang Y."/>
        </authorList>
    </citation>
    <scope>NUCLEOTIDE SEQUENCE</scope>
    <source>
        <strain evidence="9">PKUAC-SCTA174</strain>
    </source>
</reference>
<dbReference type="Pfam" id="PF00528">
    <property type="entry name" value="BPD_transp_1"/>
    <property type="match status" value="1"/>
</dbReference>
<dbReference type="Gene3D" id="1.10.3720.10">
    <property type="entry name" value="MetI-like"/>
    <property type="match status" value="1"/>
</dbReference>
<evidence type="ECO:0000256" key="3">
    <source>
        <dbReference type="ARBA" id="ARBA00022475"/>
    </source>
</evidence>
<comment type="subcellular location">
    <subcellularLocation>
        <location evidence="1 7">Cell membrane</location>
        <topology evidence="1 7">Multi-pass membrane protein</topology>
    </subcellularLocation>
</comment>
<dbReference type="AlphaFoldDB" id="A0A9E9C4J6"/>
<feature type="transmembrane region" description="Helical" evidence="7">
    <location>
        <begin position="153"/>
        <end position="176"/>
    </location>
</feature>
<evidence type="ECO:0000256" key="6">
    <source>
        <dbReference type="ARBA" id="ARBA00023136"/>
    </source>
</evidence>
<feature type="transmembrane region" description="Helical" evidence="7">
    <location>
        <begin position="258"/>
        <end position="283"/>
    </location>
</feature>
<name>A0A9E9C4J6_9CYAN</name>
<feature type="transmembrane region" description="Helical" evidence="7">
    <location>
        <begin position="206"/>
        <end position="228"/>
    </location>
</feature>
<keyword evidence="3" id="KW-1003">Cell membrane</keyword>
<dbReference type="InterPro" id="IPR000515">
    <property type="entry name" value="MetI-like"/>
</dbReference>
<organism evidence="9 10">
    <name type="scientific">Thermocoleostomius sinensis A174</name>
    <dbReference type="NCBI Taxonomy" id="2016057"/>
    <lineage>
        <taxon>Bacteria</taxon>
        <taxon>Bacillati</taxon>
        <taxon>Cyanobacteriota</taxon>
        <taxon>Cyanophyceae</taxon>
        <taxon>Oculatellales</taxon>
        <taxon>Oculatellaceae</taxon>
        <taxon>Thermocoleostomius</taxon>
    </lineage>
</organism>
<dbReference type="Proteomes" id="UP001163152">
    <property type="component" value="Chromosome"/>
</dbReference>
<dbReference type="GO" id="GO:0005886">
    <property type="term" value="C:plasma membrane"/>
    <property type="evidence" value="ECO:0007669"/>
    <property type="project" value="UniProtKB-SubCell"/>
</dbReference>
<keyword evidence="5 7" id="KW-1133">Transmembrane helix</keyword>
<evidence type="ECO:0000313" key="9">
    <source>
        <dbReference type="EMBL" id="WAL60121.1"/>
    </source>
</evidence>
<sequence>MKTFDRSSNQTVSFSAGKQSASPVSAWKPWLSPDVLAPIIVGLLVLIGWEVAVRLTNTPPYILPGPLLVLQTLIRDWGDLFPSLLITLQITIVAFIAAVVSGLLIAIVFTQSKWIERSFFPYAVILQTTPIVAIAPLIILWVRQFVPGEQSTFISLVICAWIVAFFPILSNTTLGLHSADHNLINLFQLYQASRWQTLLYLRLPSALPYFLGGLRISGGLALIGAVVAEFVAGTGGTRSGIAYQILISSFNLQIPRMFAALFMTTLLGVMIFVALTVFSDLLLRHWHESAIKREN</sequence>
<keyword evidence="2 7" id="KW-0813">Transport</keyword>
<gene>
    <name evidence="9" type="ORF">OXH18_23615</name>
</gene>
<accession>A0A9E9C4J6</accession>
<dbReference type="SUPFAM" id="SSF161098">
    <property type="entry name" value="MetI-like"/>
    <property type="match status" value="1"/>
</dbReference>
<dbReference type="GO" id="GO:0055085">
    <property type="term" value="P:transmembrane transport"/>
    <property type="evidence" value="ECO:0007669"/>
    <property type="project" value="InterPro"/>
</dbReference>
<keyword evidence="6 7" id="KW-0472">Membrane</keyword>
<dbReference type="PROSITE" id="PS50928">
    <property type="entry name" value="ABC_TM1"/>
    <property type="match status" value="1"/>
</dbReference>
<evidence type="ECO:0000313" key="10">
    <source>
        <dbReference type="Proteomes" id="UP001163152"/>
    </source>
</evidence>
<evidence type="ECO:0000256" key="1">
    <source>
        <dbReference type="ARBA" id="ARBA00004651"/>
    </source>
</evidence>
<evidence type="ECO:0000259" key="8">
    <source>
        <dbReference type="PROSITE" id="PS50928"/>
    </source>
</evidence>
<proteinExistence type="inferred from homology"/>